<keyword evidence="6" id="KW-0863">Zinc-finger</keyword>
<evidence type="ECO:0000256" key="5">
    <source>
        <dbReference type="ARBA" id="ARBA00023306"/>
    </source>
</evidence>
<feature type="compositionally biased region" description="Polar residues" evidence="8">
    <location>
        <begin position="42"/>
        <end position="56"/>
    </location>
</feature>
<feature type="region of interest" description="Disordered" evidence="8">
    <location>
        <begin position="24"/>
        <end position="76"/>
    </location>
</feature>
<feature type="domain" description="CCHC-type" evidence="9">
    <location>
        <begin position="12"/>
        <end position="27"/>
    </location>
</feature>
<evidence type="ECO:0000256" key="2">
    <source>
        <dbReference type="ARBA" id="ARBA00006075"/>
    </source>
</evidence>
<gene>
    <name evidence="10" type="ORF">CASFOL_004200</name>
</gene>
<dbReference type="InterPro" id="IPR001878">
    <property type="entry name" value="Znf_CCHC"/>
</dbReference>
<proteinExistence type="inferred from homology"/>
<comment type="caution">
    <text evidence="10">The sequence shown here is derived from an EMBL/GenBank/DDBJ whole genome shotgun (WGS) entry which is preliminary data.</text>
</comment>
<dbReference type="GO" id="GO:0005634">
    <property type="term" value="C:nucleus"/>
    <property type="evidence" value="ECO:0007669"/>
    <property type="project" value="UniProtKB-SubCell"/>
</dbReference>
<dbReference type="AlphaFoldDB" id="A0ABD3EA27"/>
<evidence type="ECO:0000256" key="1">
    <source>
        <dbReference type="ARBA" id="ARBA00004123"/>
    </source>
</evidence>
<dbReference type="GO" id="GO:0008270">
    <property type="term" value="F:zinc ion binding"/>
    <property type="evidence" value="ECO:0007669"/>
    <property type="project" value="UniProtKB-KW"/>
</dbReference>
<feature type="compositionally biased region" description="Basic residues" evidence="8">
    <location>
        <begin position="60"/>
        <end position="70"/>
    </location>
</feature>
<dbReference type="PROSITE" id="PS50158">
    <property type="entry name" value="ZF_CCHC"/>
    <property type="match status" value="1"/>
</dbReference>
<organism evidence="10 11">
    <name type="scientific">Castilleja foliolosa</name>
    <dbReference type="NCBI Taxonomy" id="1961234"/>
    <lineage>
        <taxon>Eukaryota</taxon>
        <taxon>Viridiplantae</taxon>
        <taxon>Streptophyta</taxon>
        <taxon>Embryophyta</taxon>
        <taxon>Tracheophyta</taxon>
        <taxon>Spermatophyta</taxon>
        <taxon>Magnoliopsida</taxon>
        <taxon>eudicotyledons</taxon>
        <taxon>Gunneridae</taxon>
        <taxon>Pentapetalae</taxon>
        <taxon>asterids</taxon>
        <taxon>lamiids</taxon>
        <taxon>Lamiales</taxon>
        <taxon>Orobanchaceae</taxon>
        <taxon>Pedicularideae</taxon>
        <taxon>Castillejinae</taxon>
        <taxon>Castilleja</taxon>
    </lineage>
</organism>
<dbReference type="PANTHER" id="PTHR13220:SF11">
    <property type="entry name" value="TIMELESS-INTERACTING PROTEIN"/>
    <property type="match status" value="1"/>
</dbReference>
<keyword evidence="3 7" id="KW-0227">DNA damage</keyword>
<evidence type="ECO:0000313" key="10">
    <source>
        <dbReference type="EMBL" id="KAL3651198.1"/>
    </source>
</evidence>
<dbReference type="Pfam" id="PF07962">
    <property type="entry name" value="Swi3"/>
    <property type="match status" value="1"/>
</dbReference>
<dbReference type="SMART" id="SM00343">
    <property type="entry name" value="ZnF_C2HC"/>
    <property type="match status" value="1"/>
</dbReference>
<comment type="function">
    <text evidence="7">Plays an important role in the control of DNA replication and the maintenance of replication fork stability.</text>
</comment>
<accession>A0ABD3EA27</accession>
<keyword evidence="5 7" id="KW-0131">Cell cycle</keyword>
<comment type="similarity">
    <text evidence="2 7">Belongs to the CSM3 family.</text>
</comment>
<dbReference type="SUPFAM" id="SSF57756">
    <property type="entry name" value="Retrovirus zinc finger-like domains"/>
    <property type="match status" value="1"/>
</dbReference>
<sequence length="263" mass="29392">MNNGGGAAPTGCYKCGRPGHWSRDCPSDAKTSNPPNDNNNPTISSRPPINPTTRSSPLKPKQKPPRKTRPKLTPDLLLSDTTGIGYILRYFPQSFKCRGRGREVNDLQHLLCLYAEWHSRLLPYYDFSQFIQKVEQVGATKRVKVALRGLRERVTDGVDITKLQEPLVQQNLVDEDAPEGGLDMPVDFQENDLPNEDTNNTFHEDIWEKATQETSERAAVAVESDNAVMMSEEQKSRMEANKLKALERAAARKSRSLPAATSS</sequence>
<evidence type="ECO:0000256" key="6">
    <source>
        <dbReference type="PROSITE-ProRule" id="PRU00047"/>
    </source>
</evidence>
<dbReference type="PANTHER" id="PTHR13220">
    <property type="entry name" value="TIMELESS INTERACTING-RELATED"/>
    <property type="match status" value="1"/>
</dbReference>
<dbReference type="InterPro" id="IPR036875">
    <property type="entry name" value="Znf_CCHC_sf"/>
</dbReference>
<evidence type="ECO:0000256" key="3">
    <source>
        <dbReference type="ARBA" id="ARBA00022763"/>
    </source>
</evidence>
<dbReference type="InterPro" id="IPR040038">
    <property type="entry name" value="TIPIN/Csm3/Swi3"/>
</dbReference>
<dbReference type="Pfam" id="PF00098">
    <property type="entry name" value="zf-CCHC"/>
    <property type="match status" value="1"/>
</dbReference>
<evidence type="ECO:0000259" key="9">
    <source>
        <dbReference type="PROSITE" id="PS50158"/>
    </source>
</evidence>
<reference evidence="11" key="1">
    <citation type="journal article" date="2024" name="IScience">
        <title>Strigolactones Initiate the Formation of Haustorium-like Structures in Castilleja.</title>
        <authorList>
            <person name="Buerger M."/>
            <person name="Peterson D."/>
            <person name="Chory J."/>
        </authorList>
    </citation>
    <scope>NUCLEOTIDE SEQUENCE [LARGE SCALE GENOMIC DNA]</scope>
</reference>
<dbReference type="EMBL" id="JAVIJP010000006">
    <property type="protein sequence ID" value="KAL3651198.1"/>
    <property type="molecule type" value="Genomic_DNA"/>
</dbReference>
<dbReference type="Proteomes" id="UP001632038">
    <property type="component" value="Unassembled WGS sequence"/>
</dbReference>
<keyword evidence="4 7" id="KW-0539">Nucleus</keyword>
<evidence type="ECO:0000313" key="11">
    <source>
        <dbReference type="Proteomes" id="UP001632038"/>
    </source>
</evidence>
<dbReference type="Gene3D" id="4.10.60.10">
    <property type="entry name" value="Zinc finger, CCHC-type"/>
    <property type="match status" value="1"/>
</dbReference>
<dbReference type="InterPro" id="IPR012923">
    <property type="entry name" value="Csm3"/>
</dbReference>
<keyword evidence="11" id="KW-1185">Reference proteome</keyword>
<evidence type="ECO:0000256" key="8">
    <source>
        <dbReference type="SAM" id="MobiDB-lite"/>
    </source>
</evidence>
<dbReference type="GO" id="GO:0000076">
    <property type="term" value="P:DNA replication checkpoint signaling"/>
    <property type="evidence" value="ECO:0007669"/>
    <property type="project" value="UniProtKB-UniRule"/>
</dbReference>
<comment type="subcellular location">
    <subcellularLocation>
        <location evidence="1 7">Nucleus</location>
    </subcellularLocation>
</comment>
<evidence type="ECO:0000256" key="4">
    <source>
        <dbReference type="ARBA" id="ARBA00023242"/>
    </source>
</evidence>
<dbReference type="GO" id="GO:0006974">
    <property type="term" value="P:DNA damage response"/>
    <property type="evidence" value="ECO:0007669"/>
    <property type="project" value="UniProtKB-KW"/>
</dbReference>
<name>A0ABD3EA27_9LAMI</name>
<evidence type="ECO:0000256" key="7">
    <source>
        <dbReference type="RuleBase" id="RU366049"/>
    </source>
</evidence>
<keyword evidence="6" id="KW-0862">Zinc</keyword>
<keyword evidence="6" id="KW-0479">Metal-binding</keyword>
<dbReference type="GO" id="GO:0031297">
    <property type="term" value="P:replication fork processing"/>
    <property type="evidence" value="ECO:0007669"/>
    <property type="project" value="UniProtKB-UniRule"/>
</dbReference>
<protein>
    <recommendedName>
        <fullName evidence="9">CCHC-type domain-containing protein</fullName>
    </recommendedName>
</protein>